<dbReference type="PROSITE" id="PS51221">
    <property type="entry name" value="TTL"/>
    <property type="match status" value="1"/>
</dbReference>
<feature type="region of interest" description="Disordered" evidence="4">
    <location>
        <begin position="689"/>
        <end position="715"/>
    </location>
</feature>
<dbReference type="PANTHER" id="PTHR12241">
    <property type="entry name" value="TUBULIN POLYGLUTAMYLASE"/>
    <property type="match status" value="1"/>
</dbReference>
<feature type="compositionally biased region" description="Basic and acidic residues" evidence="4">
    <location>
        <begin position="431"/>
        <end position="440"/>
    </location>
</feature>
<feature type="compositionally biased region" description="Low complexity" evidence="4">
    <location>
        <begin position="700"/>
        <end position="709"/>
    </location>
</feature>
<gene>
    <name evidence="5" type="ORF">MGAL_10B001108</name>
</gene>
<dbReference type="GO" id="GO:0005524">
    <property type="term" value="F:ATP binding"/>
    <property type="evidence" value="ECO:0007669"/>
    <property type="project" value="UniProtKB-KW"/>
</dbReference>
<dbReference type="Gene3D" id="3.30.470.20">
    <property type="entry name" value="ATP-grasp fold, B domain"/>
    <property type="match status" value="1"/>
</dbReference>
<dbReference type="OrthoDB" id="202825at2759"/>
<reference evidence="5" key="1">
    <citation type="submission" date="2018-11" db="EMBL/GenBank/DDBJ databases">
        <authorList>
            <person name="Alioto T."/>
            <person name="Alioto T."/>
        </authorList>
    </citation>
    <scope>NUCLEOTIDE SEQUENCE</scope>
</reference>
<evidence type="ECO:0000256" key="3">
    <source>
        <dbReference type="ARBA" id="ARBA00022840"/>
    </source>
</evidence>
<dbReference type="EMBL" id="UYJE01003416">
    <property type="protein sequence ID" value="VDI19105.1"/>
    <property type="molecule type" value="Genomic_DNA"/>
</dbReference>
<keyword evidence="1 5" id="KW-0436">Ligase</keyword>
<keyword evidence="2" id="KW-0547">Nucleotide-binding</keyword>
<name>A0A8B6DHH0_MYTGA</name>
<feature type="region of interest" description="Disordered" evidence="4">
    <location>
        <begin position="487"/>
        <end position="548"/>
    </location>
</feature>
<comment type="caution">
    <text evidence="5">The sequence shown here is derived from an EMBL/GenBank/DDBJ whole genome shotgun (WGS) entry which is preliminary data.</text>
</comment>
<dbReference type="InterPro" id="IPR004344">
    <property type="entry name" value="TTL/TTLL_fam"/>
</dbReference>
<keyword evidence="6" id="KW-1185">Reference proteome</keyword>
<feature type="region of interest" description="Disordered" evidence="4">
    <location>
        <begin position="431"/>
        <end position="466"/>
    </location>
</feature>
<dbReference type="GO" id="GO:0000226">
    <property type="term" value="P:microtubule cytoskeleton organization"/>
    <property type="evidence" value="ECO:0007669"/>
    <property type="project" value="TreeGrafter"/>
</dbReference>
<sequence length="766" mass="90157">MSMHTKNFNMDSFKKPEPNNFKLTDFRRDLHNRHKREVHMRKERLRAVETRFLAKQMITVDTSRARSNCDVVRMCIKELGMKEFPFGRKEHCDIHWHAVSYEENPDLYGGKVNKFPGMTDICSKMMLFRSLDQMRELFPSDYDFYPRTWYMPTQFHEFSCEVRKLTEKKVKPRPTYIVKPDSGAQGDGIYLIRDPVDYTPSPNGKCHVVQEYLSHVYLIDRYKFDLRVYVVLKSIEPLDIHICKDGLARFSTLPYETPTYKNLHESFMHLTNYSLNKRSTTFNRSERSDEGSKRTISSVLRKINLNGKDGDQVWKTIERIVCKTVIAMLPTMRIEYQANIPPGKTKLSCFQILGFDIILMDDLKPMLLEVNSGPSLSIECEQEVAPGIVEYVASPTDEEIKRPLVRDTMMLVVPKEKLKYCRRRKRRLKRLQQEQRESCRSGKRPRFKSEPLQRQRTHILIINADEPDASKREIDVTKQMSEMHLDHYNDSRDQESATSRDAAKDLSEVDMPKMELDSEMSESHDDDTNHEEDSHEDDHDHDSPTSRRESCLKHIYPAIYDDEFERLRLLERVAELFRFCLGVRGSLRIGPTGFRTFARKCRLNRRGMTNASIDIMYIDMQRKFDHMNPERTSENKPKKTVGLCFQGFLSSCLEIARRKFYAPTKLEMLENLLDYCEVNICQRDDDMPPTLPRLQYRPKQSSSSYGQSSTFRRKMSRDIREETIEDLLDKTQKNSEIEAFLRQGRRMNYVPKPVLDQPTFMSYNSE</sequence>
<dbReference type="Pfam" id="PF03133">
    <property type="entry name" value="TTL"/>
    <property type="match status" value="1"/>
</dbReference>
<dbReference type="EC" id="6.-.-.-" evidence="5"/>
<organism evidence="5 6">
    <name type="scientific">Mytilus galloprovincialis</name>
    <name type="common">Mediterranean mussel</name>
    <dbReference type="NCBI Taxonomy" id="29158"/>
    <lineage>
        <taxon>Eukaryota</taxon>
        <taxon>Metazoa</taxon>
        <taxon>Spiralia</taxon>
        <taxon>Lophotrochozoa</taxon>
        <taxon>Mollusca</taxon>
        <taxon>Bivalvia</taxon>
        <taxon>Autobranchia</taxon>
        <taxon>Pteriomorphia</taxon>
        <taxon>Mytilida</taxon>
        <taxon>Mytiloidea</taxon>
        <taxon>Mytilidae</taxon>
        <taxon>Mytilinae</taxon>
        <taxon>Mytilus</taxon>
    </lineage>
</organism>
<evidence type="ECO:0000313" key="5">
    <source>
        <dbReference type="EMBL" id="VDI19105.1"/>
    </source>
</evidence>
<evidence type="ECO:0000256" key="2">
    <source>
        <dbReference type="ARBA" id="ARBA00022741"/>
    </source>
</evidence>
<accession>A0A8B6DHH0</accession>
<dbReference type="SUPFAM" id="SSF56059">
    <property type="entry name" value="Glutathione synthetase ATP-binding domain-like"/>
    <property type="match status" value="1"/>
</dbReference>
<feature type="compositionally biased region" description="Basic and acidic residues" evidence="4">
    <location>
        <begin position="501"/>
        <end position="548"/>
    </location>
</feature>
<dbReference type="GO" id="GO:0036064">
    <property type="term" value="C:ciliary basal body"/>
    <property type="evidence" value="ECO:0007669"/>
    <property type="project" value="TreeGrafter"/>
</dbReference>
<protein>
    <submittedName>
        <fullName evidence="5">Tubulin polyglutamylase TTLL11</fullName>
        <ecNumber evidence="5">6.-.-.-</ecNumber>
    </submittedName>
</protein>
<evidence type="ECO:0000313" key="6">
    <source>
        <dbReference type="Proteomes" id="UP000596742"/>
    </source>
</evidence>
<dbReference type="Proteomes" id="UP000596742">
    <property type="component" value="Unassembled WGS sequence"/>
</dbReference>
<keyword evidence="3" id="KW-0067">ATP-binding</keyword>
<evidence type="ECO:0000256" key="4">
    <source>
        <dbReference type="SAM" id="MobiDB-lite"/>
    </source>
</evidence>
<dbReference type="PANTHER" id="PTHR12241:SF154">
    <property type="entry name" value="TUBULIN POLYGLUTAMYLASE TTLL11"/>
    <property type="match status" value="1"/>
</dbReference>
<evidence type="ECO:0000256" key="1">
    <source>
        <dbReference type="ARBA" id="ARBA00022598"/>
    </source>
</evidence>
<dbReference type="GO" id="GO:0070740">
    <property type="term" value="F:tubulin-glutamic acid ligase activity"/>
    <property type="evidence" value="ECO:0007669"/>
    <property type="project" value="TreeGrafter"/>
</dbReference>
<dbReference type="GO" id="GO:0015631">
    <property type="term" value="F:tubulin binding"/>
    <property type="evidence" value="ECO:0007669"/>
    <property type="project" value="TreeGrafter"/>
</dbReference>
<proteinExistence type="predicted"/>
<dbReference type="AlphaFoldDB" id="A0A8B6DHH0"/>